<dbReference type="Proteomes" id="UP000250416">
    <property type="component" value="Unassembled WGS sequence"/>
</dbReference>
<accession>A0AAE8NFA1</accession>
<sequence>MSAPTPKLQDQEPELERLLDSVLEKIDSTRYPNIEIPFLGALRSEDRNVWWGAVTQLQELTAGIKDAIVRDSRFLGEHVRMIRSGLGGGSGFYPNFVDQLLVRRAAQLGSSDKAIQWLQKVLTTSDATGQLILTLWGVPVESEIQLTDDVKIVPVERLPESEQKQVVIDHAFGVGGRMPTSPLDIEAPKSALVIERQVAPLTYDGSATPQHDDYISTHELLREIALVLTIVGPRVSLPGMLWFTFDDSDFNVWPISMNSLMEIVPTQFGNNANLDPEEARGIVRAYLALPAGTRQHVRVAIERISQAQRRRSVGDRAVELATALEALVGDGANNEMTHKVKVRTVRFIDGSRDERIINATIINKTYSIRSKLVHTGRIDENATAAIAGSHFTVSQIVDRALSLCVQLTKKIIMRGEIPDWSLFDITEQPGYSAHS</sequence>
<dbReference type="AlphaFoldDB" id="A0AAE8NFA1"/>
<dbReference type="EMBL" id="UARD01000019">
    <property type="protein sequence ID" value="SPV20280.1"/>
    <property type="molecule type" value="Genomic_DNA"/>
</dbReference>
<organism evidence="1 2">
    <name type="scientific">Burkholderia cepacia</name>
    <name type="common">Pseudomonas cepacia</name>
    <dbReference type="NCBI Taxonomy" id="292"/>
    <lineage>
        <taxon>Bacteria</taxon>
        <taxon>Pseudomonadati</taxon>
        <taxon>Pseudomonadota</taxon>
        <taxon>Betaproteobacteria</taxon>
        <taxon>Burkholderiales</taxon>
        <taxon>Burkholderiaceae</taxon>
        <taxon>Burkholderia</taxon>
        <taxon>Burkholderia cepacia complex</taxon>
    </lineage>
</organism>
<comment type="caution">
    <text evidence="1">The sequence shown here is derived from an EMBL/GenBank/DDBJ whole genome shotgun (WGS) entry which is preliminary data.</text>
</comment>
<protein>
    <recommendedName>
        <fullName evidence="3">Apea-like HEPN domain-containing protein</fullName>
    </recommendedName>
</protein>
<gene>
    <name evidence="1" type="ORF">NCTC10661_03645</name>
</gene>
<proteinExistence type="predicted"/>
<evidence type="ECO:0008006" key="3">
    <source>
        <dbReference type="Google" id="ProtNLM"/>
    </source>
</evidence>
<dbReference type="RefSeq" id="WP_146774235.1">
    <property type="nucleotide sequence ID" value="NZ_CADEUP010000014.1"/>
</dbReference>
<name>A0AAE8NFA1_BURCE</name>
<evidence type="ECO:0000313" key="1">
    <source>
        <dbReference type="EMBL" id="SPV20280.1"/>
    </source>
</evidence>
<evidence type="ECO:0000313" key="2">
    <source>
        <dbReference type="Proteomes" id="UP000250416"/>
    </source>
</evidence>
<reference evidence="1 2" key="1">
    <citation type="submission" date="2018-06" db="EMBL/GenBank/DDBJ databases">
        <authorList>
            <consortium name="Pathogen Informatics"/>
            <person name="Doyle S."/>
        </authorList>
    </citation>
    <scope>NUCLEOTIDE SEQUENCE [LARGE SCALE GENOMIC DNA]</scope>
    <source>
        <strain evidence="1 2">NCTC10661</strain>
    </source>
</reference>